<dbReference type="EMBL" id="CZBV01000004">
    <property type="protein sequence ID" value="CUQ85914.1"/>
    <property type="molecule type" value="Genomic_DNA"/>
</dbReference>
<reference evidence="1 2" key="1">
    <citation type="submission" date="2015-09" db="EMBL/GenBank/DDBJ databases">
        <authorList>
            <consortium name="Pathogen Informatics"/>
        </authorList>
    </citation>
    <scope>NUCLEOTIDE SEQUENCE [LARGE SCALE GENOMIC DNA]</scope>
    <source>
        <strain evidence="1 2">2789STDY5834878</strain>
    </source>
</reference>
<sequence length="44" mass="5448">MCRVEELNQYIQQLFDYWEGKNDDFEPIPIPKEVDDEMEKDSFY</sequence>
<dbReference type="Proteomes" id="UP000095780">
    <property type="component" value="Unassembled WGS sequence"/>
</dbReference>
<accession>A0A174ZFD4</accession>
<proteinExistence type="predicted"/>
<dbReference type="GeneID" id="92742290"/>
<name>A0A174ZFD4_9FIRM</name>
<gene>
    <name evidence="1" type="ORF">ERS852492_01735</name>
</gene>
<dbReference type="RefSeq" id="WP_278320312.1">
    <property type="nucleotide sequence ID" value="NZ_CABIXW010000004.1"/>
</dbReference>
<organism evidence="1 2">
    <name type="scientific">Lachnospira eligens</name>
    <dbReference type="NCBI Taxonomy" id="39485"/>
    <lineage>
        <taxon>Bacteria</taxon>
        <taxon>Bacillati</taxon>
        <taxon>Bacillota</taxon>
        <taxon>Clostridia</taxon>
        <taxon>Lachnospirales</taxon>
        <taxon>Lachnospiraceae</taxon>
        <taxon>Lachnospira</taxon>
    </lineage>
</organism>
<evidence type="ECO:0000313" key="1">
    <source>
        <dbReference type="EMBL" id="CUQ85914.1"/>
    </source>
</evidence>
<dbReference type="AlphaFoldDB" id="A0A174ZFD4"/>
<evidence type="ECO:0000313" key="2">
    <source>
        <dbReference type="Proteomes" id="UP000095780"/>
    </source>
</evidence>
<protein>
    <submittedName>
        <fullName evidence="1">Uncharacterized protein</fullName>
    </submittedName>
</protein>